<sequence length="290" mass="33285">MRNVLISFVLFFFIFSCSTKKESQNVILGADIALDCMLTSPIGDVPNNIYTVGNIEPTEKYPPFTKKLEVCGVTLIARDEISNDFMQNVGNTISDMFSITSDTDLDMQRQVIESLYKYKTVIPLFYGEDWNISHLEENSWDETSSSNSLCDIIMEDIPNQVMEVVEHILHHVTDVGLHYAMNDDWGLLSDSELYRVTNDAIISGDYDIAQYSDIDEEDVRNRVILQEYAYWIIYTSWDLRQKYGPAESEWSIMSRNELATKQSGSYDLFTRTIPKVMTCPGDSILNLFEQ</sequence>
<proteinExistence type="predicted"/>
<protein>
    <submittedName>
        <fullName evidence="1">Uncharacterized protein</fullName>
    </submittedName>
</protein>
<name>A0A381SCG3_9ZZZZ</name>
<reference evidence="1" key="1">
    <citation type="submission" date="2018-05" db="EMBL/GenBank/DDBJ databases">
        <authorList>
            <person name="Lanie J.A."/>
            <person name="Ng W.-L."/>
            <person name="Kazmierczak K.M."/>
            <person name="Andrzejewski T.M."/>
            <person name="Davidsen T.M."/>
            <person name="Wayne K.J."/>
            <person name="Tettelin H."/>
            <person name="Glass J.I."/>
            <person name="Rusch D."/>
            <person name="Podicherti R."/>
            <person name="Tsui H.-C.T."/>
            <person name="Winkler M.E."/>
        </authorList>
    </citation>
    <scope>NUCLEOTIDE SEQUENCE</scope>
</reference>
<dbReference type="EMBL" id="UINC01002938">
    <property type="protein sequence ID" value="SVA01782.1"/>
    <property type="molecule type" value="Genomic_DNA"/>
</dbReference>
<gene>
    <name evidence="1" type="ORF">METZ01_LOCUS54636</name>
</gene>
<accession>A0A381SCG3</accession>
<dbReference type="AlphaFoldDB" id="A0A381SCG3"/>
<dbReference type="PROSITE" id="PS51257">
    <property type="entry name" value="PROKAR_LIPOPROTEIN"/>
    <property type="match status" value="1"/>
</dbReference>
<evidence type="ECO:0000313" key="1">
    <source>
        <dbReference type="EMBL" id="SVA01782.1"/>
    </source>
</evidence>
<organism evidence="1">
    <name type="scientific">marine metagenome</name>
    <dbReference type="NCBI Taxonomy" id="408172"/>
    <lineage>
        <taxon>unclassified sequences</taxon>
        <taxon>metagenomes</taxon>
        <taxon>ecological metagenomes</taxon>
    </lineage>
</organism>